<evidence type="ECO:0000313" key="3">
    <source>
        <dbReference type="Proteomes" id="UP000051020"/>
    </source>
</evidence>
<keyword evidence="1" id="KW-1133">Transmembrane helix</keyword>
<name>A0A837RC82_LACPE</name>
<sequence length="683" mass="76935">MKLIVKGINWLAAAVLVVAIGLAWLQPIRFFGNPDWASPLVQLALVLGLLVCLNAGRQLVRQLSAKQYHWLVLGAIGLVVVVQGWLAVNFVDVARADAFYVRQQALVLASGGHQWQHYFMIYPNNVNMTLLEAAVLKPLLHLTETPWVFMNGLRFLWADTALVSGLYLLKQWRYWQPGALGLVSLWLVSVPVAAYGLFAYTDVLVLPLMIDSLALLTRSQQVSGWRRGGLWLIDGLLVAAGVLLKTNLIVLWLALVMIGGIVWRQRRWSGRQLFGWLMSLAVTLLLMVAVMQKAQHQAGYQRQPNAALPATSWIAMSLNPKSDGQYRHDDFALVNQQPTAKAKQQQAQQMIHQRLQHMGVTGTLVHLLKKLRVFWATGDFDSFKLTTQWIRAPRWYWNHQRQCQFWLVLMTQTIYLVMLVQAIVALLQRRDWPVTFLALTILGLTIFHVGFWEVEGRYALPLLPGLMLLSLMGGREIPDWQFSVSMRHRLRWLTATLAAVSLISLWQTSQSTRVNDVLRGSQGNGTYMVTMKQAIRPHQVLKSALQASGPSNTIQLQPDKSQQPVTITLAKGKRTIKRWTGTPDQLKNLTYPVTAAGQLQLTIKNQGKRAVRYGVVTANYSPLTGQVTAKSKQYLQYAVKQHYQQPATLTTGKACLVVIAIAWAATSWSIEYLSTNKQKFARE</sequence>
<proteinExistence type="predicted"/>
<keyword evidence="1" id="KW-0472">Membrane</keyword>
<feature type="transmembrane region" description="Helical" evidence="1">
    <location>
        <begin position="37"/>
        <end position="56"/>
    </location>
</feature>
<reference evidence="2 3" key="1">
    <citation type="journal article" date="2015" name="Genome Announc.">
        <title>Expanding the biotechnology potential of lactobacilli through comparative genomics of 213 strains and associated genera.</title>
        <authorList>
            <person name="Sun Z."/>
            <person name="Harris H.M."/>
            <person name="McCann A."/>
            <person name="Guo C."/>
            <person name="Argimon S."/>
            <person name="Zhang W."/>
            <person name="Yang X."/>
            <person name="Jeffery I.B."/>
            <person name="Cooney J.C."/>
            <person name="Kagawa T.F."/>
            <person name="Liu W."/>
            <person name="Song Y."/>
            <person name="Salvetti E."/>
            <person name="Wrobel A."/>
            <person name="Rasinkangas P."/>
            <person name="Parkhill J."/>
            <person name="Rea M.C."/>
            <person name="O'Sullivan O."/>
            <person name="Ritari J."/>
            <person name="Douillard F.P."/>
            <person name="Paul Ross R."/>
            <person name="Yang R."/>
            <person name="Briner A.E."/>
            <person name="Felis G.E."/>
            <person name="de Vos W.M."/>
            <person name="Barrangou R."/>
            <person name="Klaenhammer T.R."/>
            <person name="Caufield P.W."/>
            <person name="Cui Y."/>
            <person name="Zhang H."/>
            <person name="O'Toole P.W."/>
        </authorList>
    </citation>
    <scope>NUCLEOTIDE SEQUENCE [LARGE SCALE GENOMIC DNA]</scope>
    <source>
        <strain evidence="2 3">DSM 20314</strain>
    </source>
</reference>
<dbReference type="Proteomes" id="UP000051020">
    <property type="component" value="Unassembled WGS sequence"/>
</dbReference>
<feature type="transmembrane region" description="Helical" evidence="1">
    <location>
        <begin position="434"/>
        <end position="452"/>
    </location>
</feature>
<feature type="transmembrane region" description="Helical" evidence="1">
    <location>
        <begin position="230"/>
        <end position="261"/>
    </location>
</feature>
<feature type="transmembrane region" description="Helical" evidence="1">
    <location>
        <begin position="147"/>
        <end position="169"/>
    </location>
</feature>
<organism evidence="2 3">
    <name type="scientific">Lactiplantibacillus pentosus DSM 20314</name>
    <dbReference type="NCBI Taxonomy" id="1423791"/>
    <lineage>
        <taxon>Bacteria</taxon>
        <taxon>Bacillati</taxon>
        <taxon>Bacillota</taxon>
        <taxon>Bacilli</taxon>
        <taxon>Lactobacillales</taxon>
        <taxon>Lactobacillaceae</taxon>
        <taxon>Lactiplantibacillus</taxon>
    </lineage>
</organism>
<feature type="transmembrane region" description="Helical" evidence="1">
    <location>
        <begin position="273"/>
        <end position="291"/>
    </location>
</feature>
<evidence type="ECO:0000256" key="1">
    <source>
        <dbReference type="SAM" id="Phobius"/>
    </source>
</evidence>
<accession>A0A837RC82</accession>
<dbReference type="EMBL" id="AZCU01000003">
    <property type="protein sequence ID" value="KRK26334.1"/>
    <property type="molecule type" value="Genomic_DNA"/>
</dbReference>
<comment type="caution">
    <text evidence="2">The sequence shown here is derived from an EMBL/GenBank/DDBJ whole genome shotgun (WGS) entry which is preliminary data.</text>
</comment>
<protein>
    <submittedName>
        <fullName evidence="2">Integral membrane protein</fullName>
    </submittedName>
</protein>
<feature type="transmembrane region" description="Helical" evidence="1">
    <location>
        <begin position="405"/>
        <end position="427"/>
    </location>
</feature>
<dbReference type="RefSeq" id="WP_056952376.1">
    <property type="nucleotide sequence ID" value="NZ_AZCU01000003.1"/>
</dbReference>
<feature type="transmembrane region" description="Helical" evidence="1">
    <location>
        <begin position="181"/>
        <end position="210"/>
    </location>
</feature>
<feature type="transmembrane region" description="Helical" evidence="1">
    <location>
        <begin position="7"/>
        <end position="25"/>
    </location>
</feature>
<evidence type="ECO:0000313" key="2">
    <source>
        <dbReference type="EMBL" id="KRK26334.1"/>
    </source>
</evidence>
<keyword evidence="1" id="KW-0812">Transmembrane</keyword>
<feature type="transmembrane region" description="Helical" evidence="1">
    <location>
        <begin position="68"/>
        <end position="88"/>
    </location>
</feature>
<gene>
    <name evidence="2" type="ORF">FD24_GL002065</name>
</gene>
<dbReference type="GeneID" id="49393707"/>
<dbReference type="AlphaFoldDB" id="A0A837RC82"/>